<keyword evidence="6" id="KW-0028">Amino-acid biosynthesis</keyword>
<dbReference type="Gene3D" id="3.40.640.10">
    <property type="entry name" value="Type I PLP-dependent aspartate aminotransferase-like (Major domain)"/>
    <property type="match status" value="1"/>
</dbReference>
<dbReference type="PIRSF" id="PIRSF001434">
    <property type="entry name" value="CGS"/>
    <property type="match status" value="1"/>
</dbReference>
<keyword evidence="6" id="KW-0198">Cysteine biosynthesis</keyword>
<dbReference type="Pfam" id="PF01053">
    <property type="entry name" value="Cys_Met_Meta_PP"/>
    <property type="match status" value="1"/>
</dbReference>
<dbReference type="InterPro" id="IPR015421">
    <property type="entry name" value="PyrdxlP-dep_Trfase_major"/>
</dbReference>
<evidence type="ECO:0000313" key="10">
    <source>
        <dbReference type="EMBL" id="KAL3787374.1"/>
    </source>
</evidence>
<dbReference type="InterPro" id="IPR015422">
    <property type="entry name" value="PyrdxlP-dep_Trfase_small"/>
</dbReference>
<dbReference type="FunFam" id="3.40.640.10:FF:000009">
    <property type="entry name" value="Cystathionine gamma-synthase homolog"/>
    <property type="match status" value="1"/>
</dbReference>
<comment type="cofactor">
    <cofactor evidence="1 9">
        <name>pyridoxal 5'-phosphate</name>
        <dbReference type="ChEBI" id="CHEBI:597326"/>
    </cofactor>
</comment>
<comment type="pathway">
    <text evidence="2">Amino-acid biosynthesis; L-cysteine biosynthesis; L-cysteine from L-homocysteine and L-serine: step 2/2.</text>
</comment>
<keyword evidence="5 8" id="KW-0663">Pyridoxal phosphate</keyword>
<evidence type="ECO:0000256" key="5">
    <source>
        <dbReference type="ARBA" id="ARBA00022898"/>
    </source>
</evidence>
<evidence type="ECO:0000256" key="7">
    <source>
        <dbReference type="ARBA" id="ARBA00029853"/>
    </source>
</evidence>
<keyword evidence="11" id="KW-1185">Reference proteome</keyword>
<dbReference type="FunFam" id="3.90.1150.10:FF:000008">
    <property type="entry name" value="Cystathionine gamma-synthase"/>
    <property type="match status" value="1"/>
</dbReference>
<evidence type="ECO:0000256" key="1">
    <source>
        <dbReference type="ARBA" id="ARBA00001933"/>
    </source>
</evidence>
<protein>
    <recommendedName>
        <fullName evidence="4">cystathionine gamma-lyase</fullName>
        <ecNumber evidence="4">4.4.1.1</ecNumber>
    </recommendedName>
    <alternativeName>
        <fullName evidence="7">Gamma-cystathionase</fullName>
    </alternativeName>
</protein>
<dbReference type="SUPFAM" id="SSF53383">
    <property type="entry name" value="PLP-dependent transferases"/>
    <property type="match status" value="1"/>
</dbReference>
<proteinExistence type="inferred from homology"/>
<dbReference type="EC" id="4.4.1.1" evidence="4"/>
<name>A0ABD3PHD7_9STRA</name>
<dbReference type="AlphaFoldDB" id="A0ABD3PHD7"/>
<dbReference type="InterPro" id="IPR015424">
    <property type="entry name" value="PyrdxlP-dep_Trfase"/>
</dbReference>
<reference evidence="10 11" key="1">
    <citation type="submission" date="2024-10" db="EMBL/GenBank/DDBJ databases">
        <title>Updated reference genomes for cyclostephanoid diatoms.</title>
        <authorList>
            <person name="Roberts W.R."/>
            <person name="Alverson A.J."/>
        </authorList>
    </citation>
    <scope>NUCLEOTIDE SEQUENCE [LARGE SCALE GENOMIC DNA]</scope>
    <source>
        <strain evidence="10 11">AJA010-31</strain>
    </source>
</reference>
<comment type="similarity">
    <text evidence="3 9">Belongs to the trans-sulfuration enzymes family.</text>
</comment>
<gene>
    <name evidence="10" type="ORF">ACHAWO_000584</name>
</gene>
<dbReference type="PANTHER" id="PTHR11808">
    <property type="entry name" value="TRANS-SULFURATION ENZYME FAMILY MEMBER"/>
    <property type="match status" value="1"/>
</dbReference>
<evidence type="ECO:0000256" key="9">
    <source>
        <dbReference type="RuleBase" id="RU362118"/>
    </source>
</evidence>
<evidence type="ECO:0000256" key="2">
    <source>
        <dbReference type="ARBA" id="ARBA00005038"/>
    </source>
</evidence>
<sequence>MTNSEELQSAIASADIYRGVGTTFLHIHNPLDGGNGACNGENGSHGSTVDNSNPTGAVVPSISLATTFKQCTPGEASAKDDPNSFGLGFEYSRTGNPTRGVFERAVAAAEKAKYCVAFSSGSAATSAVIHLLSPQDKIFCIDDVYGGTQRYFRRIVNPRMGIEIDFLDFTNNDLMKEKLQGCKPKLFWLETPTNPTLKVTDIRQVSNLAKANNALLAVDNTFCSPYFQNPLDHGADMVVHSVTKYINGHSDVVMGVVCTNDEEIYKSLRFTQNGVGAVPSPFDCYLAHRGLKTLHVRMEAAARNANAIAIFLESHQGVTKVVYPGLKSHSQHEIAKAQQHGFGAMITFYCVGGRAQSAIVLEKLRVFALAESLGAVESLAECPSLMTHASVPDEQRALLGIDDTLIRLSVGIESCSDLIADLDFALNAAVTSLDTN</sequence>
<dbReference type="GO" id="GO:0019344">
    <property type="term" value="P:cysteine biosynthetic process"/>
    <property type="evidence" value="ECO:0007669"/>
    <property type="project" value="UniProtKB-KW"/>
</dbReference>
<evidence type="ECO:0000313" key="11">
    <source>
        <dbReference type="Proteomes" id="UP001530400"/>
    </source>
</evidence>
<dbReference type="Gene3D" id="3.90.1150.10">
    <property type="entry name" value="Aspartate Aminotransferase, domain 1"/>
    <property type="match status" value="1"/>
</dbReference>
<accession>A0ABD3PHD7</accession>
<dbReference type="InterPro" id="IPR000277">
    <property type="entry name" value="Cys/Met-Metab_PyrdxlP-dep_enz"/>
</dbReference>
<evidence type="ECO:0000256" key="6">
    <source>
        <dbReference type="ARBA" id="ARBA00023192"/>
    </source>
</evidence>
<dbReference type="Proteomes" id="UP001530400">
    <property type="component" value="Unassembled WGS sequence"/>
</dbReference>
<dbReference type="PANTHER" id="PTHR11808:SF15">
    <property type="entry name" value="CYSTATHIONINE GAMMA-LYASE"/>
    <property type="match status" value="1"/>
</dbReference>
<dbReference type="CDD" id="cd00614">
    <property type="entry name" value="CGS_like"/>
    <property type="match status" value="1"/>
</dbReference>
<feature type="modified residue" description="N6-(pyridoxal phosphate)lysine" evidence="8">
    <location>
        <position position="244"/>
    </location>
</feature>
<comment type="caution">
    <text evidence="10">The sequence shown here is derived from an EMBL/GenBank/DDBJ whole genome shotgun (WGS) entry which is preliminary data.</text>
</comment>
<evidence type="ECO:0000256" key="8">
    <source>
        <dbReference type="PIRSR" id="PIRSR001434-2"/>
    </source>
</evidence>
<evidence type="ECO:0000256" key="3">
    <source>
        <dbReference type="ARBA" id="ARBA00009077"/>
    </source>
</evidence>
<dbReference type="EMBL" id="JALLPJ020000613">
    <property type="protein sequence ID" value="KAL3787374.1"/>
    <property type="molecule type" value="Genomic_DNA"/>
</dbReference>
<organism evidence="10 11">
    <name type="scientific">Cyclotella atomus</name>
    <dbReference type="NCBI Taxonomy" id="382360"/>
    <lineage>
        <taxon>Eukaryota</taxon>
        <taxon>Sar</taxon>
        <taxon>Stramenopiles</taxon>
        <taxon>Ochrophyta</taxon>
        <taxon>Bacillariophyta</taxon>
        <taxon>Coscinodiscophyceae</taxon>
        <taxon>Thalassiosirophycidae</taxon>
        <taxon>Stephanodiscales</taxon>
        <taxon>Stephanodiscaceae</taxon>
        <taxon>Cyclotella</taxon>
    </lineage>
</organism>
<evidence type="ECO:0000256" key="4">
    <source>
        <dbReference type="ARBA" id="ARBA00012085"/>
    </source>
</evidence>